<dbReference type="PIRSF" id="PIRSF019587">
    <property type="entry name" value="PGPase"/>
    <property type="match status" value="1"/>
</dbReference>
<dbReference type="EMBL" id="FMZA01000007">
    <property type="protein sequence ID" value="SDC37840.1"/>
    <property type="molecule type" value="Genomic_DNA"/>
</dbReference>
<name>A0A1G6L3F3_9BACL</name>
<dbReference type="STRING" id="1236220.SAMN04488112_10731"/>
<dbReference type="Pfam" id="PF04608">
    <property type="entry name" value="PgpA"/>
    <property type="match status" value="1"/>
</dbReference>
<gene>
    <name evidence="2" type="ORF">SAMN04488112_10731</name>
</gene>
<dbReference type="OrthoDB" id="9793244at2"/>
<dbReference type="CDD" id="cd06971">
    <property type="entry name" value="PgpA"/>
    <property type="match status" value="1"/>
</dbReference>
<sequence>MNHETNKATEGEIHRATLTRLKKRGVHLDQVAELVYFLQKDFHEGLTTEECKEHVEHVLTKREVQNALLTGIELDVLAEQGELNEPLLDMVTRDESLYGIDEVLATSILNVYGSIGMTNYGYIDRVKPGILSQLDNKQKGRIHTFLDDLVGALAASAAARLSHNRKKQKEETTDR</sequence>
<dbReference type="AlphaFoldDB" id="A0A1G6L3F3"/>
<dbReference type="Gene3D" id="1.10.3760.10">
    <property type="entry name" value="PgpA-like"/>
    <property type="match status" value="1"/>
</dbReference>
<dbReference type="RefSeq" id="WP_091567925.1">
    <property type="nucleotide sequence ID" value="NZ_FMZA01000007.1"/>
</dbReference>
<protein>
    <submittedName>
        <fullName evidence="2">Phosphatidylglycerophosphatase A</fullName>
    </submittedName>
</protein>
<dbReference type="InterPro" id="IPR036681">
    <property type="entry name" value="PgpA-like_sf"/>
</dbReference>
<organism evidence="2 3">
    <name type="scientific">Melghirimyces thermohalophilus</name>
    <dbReference type="NCBI Taxonomy" id="1236220"/>
    <lineage>
        <taxon>Bacteria</taxon>
        <taxon>Bacillati</taxon>
        <taxon>Bacillota</taxon>
        <taxon>Bacilli</taxon>
        <taxon>Bacillales</taxon>
        <taxon>Thermoactinomycetaceae</taxon>
        <taxon>Melghirimyces</taxon>
    </lineage>
</organism>
<dbReference type="Proteomes" id="UP000199387">
    <property type="component" value="Unassembled WGS sequence"/>
</dbReference>
<dbReference type="InterPro" id="IPR007686">
    <property type="entry name" value="YutG/PgpA"/>
</dbReference>
<feature type="domain" description="YutG/PgpA" evidence="1">
    <location>
        <begin position="31"/>
        <end position="161"/>
    </location>
</feature>
<dbReference type="InterPro" id="IPR026038">
    <property type="entry name" value="Put_PGPase"/>
</dbReference>
<evidence type="ECO:0000313" key="2">
    <source>
        <dbReference type="EMBL" id="SDC37840.1"/>
    </source>
</evidence>
<evidence type="ECO:0000259" key="1">
    <source>
        <dbReference type="Pfam" id="PF04608"/>
    </source>
</evidence>
<dbReference type="SUPFAM" id="SSF101307">
    <property type="entry name" value="YutG-like"/>
    <property type="match status" value="1"/>
</dbReference>
<proteinExistence type="predicted"/>
<keyword evidence="3" id="KW-1185">Reference proteome</keyword>
<dbReference type="GO" id="GO:0006629">
    <property type="term" value="P:lipid metabolic process"/>
    <property type="evidence" value="ECO:0007669"/>
    <property type="project" value="InterPro"/>
</dbReference>
<dbReference type="GO" id="GO:0008962">
    <property type="term" value="F:phosphatidylglycerophosphatase activity"/>
    <property type="evidence" value="ECO:0007669"/>
    <property type="project" value="InterPro"/>
</dbReference>
<evidence type="ECO:0000313" key="3">
    <source>
        <dbReference type="Proteomes" id="UP000199387"/>
    </source>
</evidence>
<accession>A0A1G6L3F3</accession>
<reference evidence="2 3" key="1">
    <citation type="submission" date="2016-10" db="EMBL/GenBank/DDBJ databases">
        <authorList>
            <person name="de Groot N.N."/>
        </authorList>
    </citation>
    <scope>NUCLEOTIDE SEQUENCE [LARGE SCALE GENOMIC DNA]</scope>
    <source>
        <strain evidence="2 3">DSM 45514</strain>
    </source>
</reference>